<keyword evidence="3 11" id="KW-0812">Transmembrane</keyword>
<evidence type="ECO:0000259" key="13">
    <source>
        <dbReference type="Pfam" id="PF00122"/>
    </source>
</evidence>
<feature type="transmembrane region" description="Helical" evidence="11">
    <location>
        <begin position="242"/>
        <end position="267"/>
    </location>
</feature>
<reference evidence="14 15" key="1">
    <citation type="journal article" date="2011" name="J. Bacteriol.">
        <title>Genome sequence of the 1,4-dioxane-degrading Pseudonocardia dioxanivorans strain CB1190.</title>
        <authorList>
            <person name="Sales C.M."/>
            <person name="Mahendra S."/>
            <person name="Grostern A."/>
            <person name="Parales R.E."/>
            <person name="Goodwin L.A."/>
            <person name="Woyke T."/>
            <person name="Nolan M."/>
            <person name="Lapidus A."/>
            <person name="Chertkov O."/>
            <person name="Ovchinnikova G."/>
            <person name="Sczyrba A."/>
            <person name="Alvarez-Cohen L."/>
        </authorList>
    </citation>
    <scope>NUCLEOTIDE SEQUENCE [LARGE SCALE GENOMIC DNA]</scope>
    <source>
        <strain evidence="15">ATCC 55486 / DSM 44775 / JCM 13855 / CB1190</strain>
    </source>
</reference>
<evidence type="ECO:0000256" key="4">
    <source>
        <dbReference type="ARBA" id="ARBA00022723"/>
    </source>
</evidence>
<evidence type="ECO:0000256" key="1">
    <source>
        <dbReference type="ARBA" id="ARBA00004651"/>
    </source>
</evidence>
<dbReference type="HOGENOM" id="CLU_001771_6_3_11"/>
<keyword evidence="7" id="KW-0460">Magnesium</keyword>
<protein>
    <submittedName>
        <fullName evidence="14">Heavy metal translocating P-type ATPase</fullName>
        <ecNumber evidence="14">3.6.3.5</ecNumber>
    </submittedName>
</protein>
<feature type="transmembrane region" description="Helical" evidence="11">
    <location>
        <begin position="273"/>
        <end position="299"/>
    </location>
</feature>
<feature type="transmembrane region" description="Helical" evidence="11">
    <location>
        <begin position="604"/>
        <end position="625"/>
    </location>
</feature>
<feature type="transmembrane region" description="Helical" evidence="11">
    <location>
        <begin position="12"/>
        <end position="29"/>
    </location>
</feature>
<dbReference type="InterPro" id="IPR051949">
    <property type="entry name" value="Cation_Transport_ATPase"/>
</dbReference>
<feature type="compositionally biased region" description="Low complexity" evidence="12">
    <location>
        <begin position="631"/>
        <end position="649"/>
    </location>
</feature>
<keyword evidence="9 11" id="KW-1133">Transmembrane helix</keyword>
<keyword evidence="4 11" id="KW-0479">Metal-binding</keyword>
<dbReference type="PANTHER" id="PTHR43079">
    <property type="entry name" value="PROBABLE CADMIUM/ZINC-TRANSPORTING ATPASE HMA1"/>
    <property type="match status" value="1"/>
</dbReference>
<evidence type="ECO:0000256" key="6">
    <source>
        <dbReference type="ARBA" id="ARBA00022840"/>
    </source>
</evidence>
<evidence type="ECO:0000256" key="10">
    <source>
        <dbReference type="ARBA" id="ARBA00023136"/>
    </source>
</evidence>
<dbReference type="eggNOG" id="COG2217">
    <property type="taxonomic scope" value="Bacteria"/>
</dbReference>
<dbReference type="EMBL" id="CP002593">
    <property type="protein sequence ID" value="AEA22321.1"/>
    <property type="molecule type" value="Genomic_DNA"/>
</dbReference>
<dbReference type="SUPFAM" id="SSF81665">
    <property type="entry name" value="Calcium ATPase, transmembrane domain M"/>
    <property type="match status" value="1"/>
</dbReference>
<dbReference type="Pfam" id="PF00702">
    <property type="entry name" value="Hydrolase"/>
    <property type="match status" value="1"/>
</dbReference>
<dbReference type="InterPro" id="IPR008250">
    <property type="entry name" value="ATPase_P-typ_transduc_dom_A_sf"/>
</dbReference>
<dbReference type="NCBIfam" id="TIGR01525">
    <property type="entry name" value="ATPase-IB_hvy"/>
    <property type="match status" value="1"/>
</dbReference>
<dbReference type="PANTHER" id="PTHR43079:SF1">
    <property type="entry name" value="CADMIUM_ZINC-TRANSPORTING ATPASE HMA1, CHLOROPLASTIC-RELATED"/>
    <property type="match status" value="1"/>
</dbReference>
<dbReference type="GO" id="GO:0016887">
    <property type="term" value="F:ATP hydrolysis activity"/>
    <property type="evidence" value="ECO:0007669"/>
    <property type="project" value="InterPro"/>
</dbReference>
<dbReference type="Gene3D" id="3.40.1110.10">
    <property type="entry name" value="Calcium-transporting ATPase, cytoplasmic domain N"/>
    <property type="match status" value="1"/>
</dbReference>
<feature type="region of interest" description="Disordered" evidence="12">
    <location>
        <begin position="631"/>
        <end position="669"/>
    </location>
</feature>
<evidence type="ECO:0000313" key="15">
    <source>
        <dbReference type="Proteomes" id="UP000007809"/>
    </source>
</evidence>
<dbReference type="SUPFAM" id="SSF56784">
    <property type="entry name" value="HAD-like"/>
    <property type="match status" value="1"/>
</dbReference>
<evidence type="ECO:0000256" key="11">
    <source>
        <dbReference type="RuleBase" id="RU362081"/>
    </source>
</evidence>
<dbReference type="FunFam" id="2.70.150.10:FF:000002">
    <property type="entry name" value="Copper-transporting ATPase 1, putative"/>
    <property type="match status" value="1"/>
</dbReference>
<comment type="subcellular location">
    <subcellularLocation>
        <location evidence="1">Cell membrane</location>
        <topology evidence="1">Multi-pass membrane protein</topology>
    </subcellularLocation>
</comment>
<evidence type="ECO:0000256" key="9">
    <source>
        <dbReference type="ARBA" id="ARBA00022989"/>
    </source>
</evidence>
<dbReference type="GO" id="GO:0005886">
    <property type="term" value="C:plasma membrane"/>
    <property type="evidence" value="ECO:0007669"/>
    <property type="project" value="UniProtKB-SubCell"/>
</dbReference>
<proteinExistence type="inferred from homology"/>
<accession>F4CLX3</accession>
<keyword evidence="6 11" id="KW-0067">ATP-binding</keyword>
<dbReference type="OrthoDB" id="7059309at2"/>
<dbReference type="InterPro" id="IPR059000">
    <property type="entry name" value="ATPase_P-type_domA"/>
</dbReference>
<keyword evidence="5 11" id="KW-0547">Nucleotide-binding</keyword>
<dbReference type="InterPro" id="IPR023299">
    <property type="entry name" value="ATPase_P-typ_cyto_dom_N"/>
</dbReference>
<dbReference type="EC" id="3.6.3.5" evidence="14"/>
<dbReference type="Pfam" id="PF00122">
    <property type="entry name" value="E1-E2_ATPase"/>
    <property type="match status" value="1"/>
</dbReference>
<sequence length="669" mass="68581">MRQVLRVVEVRWAAASLAAFVVAVMLGLVGAPSPVTVAAYLVCYLAGGWEPALEGLRALLARRLDVDLLMIVAAVAAAAIGQWFDGALLVVIFATSGALEAVMTARTRASITALLDITPDTATVLDPTDGDDAGDIEREIPALELVAGQEVLVRPGERIPGDGRVVDGVSEVDTAGLTGEPVPVRRGVGDEVLAGTVNGTGVLRVRVLRDAADTVVAGIAAQVERAAETKARRQLFIERVEARYSVLVVVATLALLVEPLLVGAAFTPTLLRAMTFMIVASPCAVVLATMPPLLAAVAVAGRRGTLVKDVTVIEALADIDTVALDKTGTLTTGRPQVTSITALGSADRDAALVIAAAAEAGSEHALGQAVRRHAVAVGLDMRSAQEFTAVPGEGVRARVDGSEVLVGRPQLLAKPDPDIDAMVAQLQDDGHTAVLVIIDGEAAALVGLSDKPRPGAADAVRALGQEIGTEPEILTGDAARPAAVLADQVGVHRVHADLLPADKVAVIRRHQSSGRRVLAVGDGLNDSPLLVAADVGLVVGDAAGGGAGALTVQAADGVLTRDPLGALAPLVTLARRARRIARVNLAFAAAVIVGLAAWDLLDTLPLALGVAGHELSTVIVCLNGLRLLTSPRSTSPTPTATSAQTADTPIVTSARTAAEEGRFTSTSRR</sequence>
<evidence type="ECO:0000256" key="8">
    <source>
        <dbReference type="ARBA" id="ARBA00022967"/>
    </source>
</evidence>
<evidence type="ECO:0000313" key="14">
    <source>
        <dbReference type="EMBL" id="AEA22321.1"/>
    </source>
</evidence>
<keyword evidence="15" id="KW-1185">Reference proteome</keyword>
<dbReference type="Gene3D" id="3.40.50.1000">
    <property type="entry name" value="HAD superfamily/HAD-like"/>
    <property type="match status" value="1"/>
</dbReference>
<name>F4CLX3_PSEUX</name>
<keyword evidence="8" id="KW-1278">Translocase</keyword>
<dbReference type="InterPro" id="IPR001757">
    <property type="entry name" value="P_typ_ATPase"/>
</dbReference>
<dbReference type="GO" id="GO:0046872">
    <property type="term" value="F:metal ion binding"/>
    <property type="evidence" value="ECO:0007669"/>
    <property type="project" value="UniProtKB-KW"/>
</dbReference>
<dbReference type="AlphaFoldDB" id="F4CLX3"/>
<dbReference type="InterPro" id="IPR023298">
    <property type="entry name" value="ATPase_P-typ_TM_dom_sf"/>
</dbReference>
<keyword evidence="14" id="KW-0378">Hydrolase</keyword>
<dbReference type="GO" id="GO:0019829">
    <property type="term" value="F:ATPase-coupled monoatomic cation transmembrane transporter activity"/>
    <property type="evidence" value="ECO:0007669"/>
    <property type="project" value="InterPro"/>
</dbReference>
<dbReference type="InterPro" id="IPR036412">
    <property type="entry name" value="HAD-like_sf"/>
</dbReference>
<evidence type="ECO:0000256" key="7">
    <source>
        <dbReference type="ARBA" id="ARBA00022842"/>
    </source>
</evidence>
<evidence type="ECO:0000256" key="3">
    <source>
        <dbReference type="ARBA" id="ARBA00022692"/>
    </source>
</evidence>
<evidence type="ECO:0000256" key="2">
    <source>
        <dbReference type="ARBA" id="ARBA00006024"/>
    </source>
</evidence>
<evidence type="ECO:0000256" key="12">
    <source>
        <dbReference type="SAM" id="MobiDB-lite"/>
    </source>
</evidence>
<dbReference type="GO" id="GO:0005524">
    <property type="term" value="F:ATP binding"/>
    <property type="evidence" value="ECO:0007669"/>
    <property type="project" value="UniProtKB-UniRule"/>
</dbReference>
<dbReference type="NCBIfam" id="TIGR01494">
    <property type="entry name" value="ATPase_P-type"/>
    <property type="match status" value="1"/>
</dbReference>
<dbReference type="PRINTS" id="PR00119">
    <property type="entry name" value="CATATPASE"/>
</dbReference>
<comment type="similarity">
    <text evidence="2 11">Belongs to the cation transport ATPase (P-type) (TC 3.A.3) family. Type IB subfamily.</text>
</comment>
<dbReference type="KEGG" id="pdx:Psed_0039"/>
<keyword evidence="10 11" id="KW-0472">Membrane</keyword>
<gene>
    <name evidence="14" type="ordered locus">Psed_0039</name>
</gene>
<organism evidence="14 15">
    <name type="scientific">Pseudonocardia dioxanivorans (strain ATCC 55486 / DSM 44775 / JCM 13855 / CB1190)</name>
    <dbReference type="NCBI Taxonomy" id="675635"/>
    <lineage>
        <taxon>Bacteria</taxon>
        <taxon>Bacillati</taxon>
        <taxon>Actinomycetota</taxon>
        <taxon>Actinomycetes</taxon>
        <taxon>Pseudonocardiales</taxon>
        <taxon>Pseudonocardiaceae</taxon>
        <taxon>Pseudonocardia</taxon>
    </lineage>
</organism>
<dbReference type="PROSITE" id="PS00154">
    <property type="entry name" value="ATPASE_E1_E2"/>
    <property type="match status" value="1"/>
</dbReference>
<feature type="domain" description="P-type ATPase A" evidence="13">
    <location>
        <begin position="118"/>
        <end position="224"/>
    </location>
</feature>
<dbReference type="Gene3D" id="2.70.150.10">
    <property type="entry name" value="Calcium-transporting ATPase, cytoplasmic transduction domain A"/>
    <property type="match status" value="1"/>
</dbReference>
<feature type="transmembrane region" description="Helical" evidence="11">
    <location>
        <begin position="580"/>
        <end position="598"/>
    </location>
</feature>
<evidence type="ECO:0000256" key="5">
    <source>
        <dbReference type="ARBA" id="ARBA00022741"/>
    </source>
</evidence>
<dbReference type="STRING" id="675635.Psed_0039"/>
<dbReference type="InterPro" id="IPR027256">
    <property type="entry name" value="P-typ_ATPase_IB"/>
</dbReference>
<dbReference type="Proteomes" id="UP000007809">
    <property type="component" value="Chromosome"/>
</dbReference>
<dbReference type="SUPFAM" id="SSF81653">
    <property type="entry name" value="Calcium ATPase, transduction domain A"/>
    <property type="match status" value="1"/>
</dbReference>
<keyword evidence="11" id="KW-1003">Cell membrane</keyword>
<dbReference type="InterPro" id="IPR018303">
    <property type="entry name" value="ATPase_P-typ_P_site"/>
</dbReference>
<dbReference type="InterPro" id="IPR023214">
    <property type="entry name" value="HAD_sf"/>
</dbReference>